<gene>
    <name evidence="2" type="ORF">LAUMK42_00223</name>
    <name evidence="3" type="ORF">LAUMK4_00026</name>
</gene>
<feature type="compositionally biased region" description="Low complexity" evidence="1">
    <location>
        <begin position="47"/>
        <end position="61"/>
    </location>
</feature>
<evidence type="ECO:0000313" key="4">
    <source>
        <dbReference type="Proteomes" id="UP000271464"/>
    </source>
</evidence>
<protein>
    <submittedName>
        <fullName evidence="2">Uncharacterized protein</fullName>
    </submittedName>
</protein>
<dbReference type="Proteomes" id="UP000279331">
    <property type="component" value="Unassembled WGS sequence"/>
</dbReference>
<sequence>MAGSPKHLFSLNPDHAERNHATNRTSTRFPSPHTAARVLVPHQPRPASTTLTMTSTTATTR</sequence>
<name>A0AB38ULM2_9MYCO</name>
<dbReference type="EMBL" id="UPHM01000001">
    <property type="protein sequence ID" value="VAZ86785.1"/>
    <property type="molecule type" value="Genomic_DNA"/>
</dbReference>
<reference evidence="4 5" key="1">
    <citation type="submission" date="2018-09" db="EMBL/GenBank/DDBJ databases">
        <authorList>
            <person name="Tagini F."/>
        </authorList>
    </citation>
    <scope>NUCLEOTIDE SEQUENCE [LARGE SCALE GENOMIC DNA]</scope>
    <source>
        <strain evidence="3 4">MK4</strain>
        <strain evidence="2 5">MK42</strain>
    </source>
</reference>
<dbReference type="AlphaFoldDB" id="A0AB38ULM2"/>
<keyword evidence="4" id="KW-1185">Reference proteome</keyword>
<evidence type="ECO:0000256" key="1">
    <source>
        <dbReference type="SAM" id="MobiDB-lite"/>
    </source>
</evidence>
<dbReference type="EMBL" id="UPHL01000008">
    <property type="protein sequence ID" value="VAZ81422.1"/>
    <property type="molecule type" value="Genomic_DNA"/>
</dbReference>
<proteinExistence type="predicted"/>
<dbReference type="Proteomes" id="UP000271464">
    <property type="component" value="Unassembled WGS sequence"/>
</dbReference>
<comment type="caution">
    <text evidence="2">The sequence shown here is derived from an EMBL/GenBank/DDBJ whole genome shotgun (WGS) entry which is preliminary data.</text>
</comment>
<evidence type="ECO:0000313" key="5">
    <source>
        <dbReference type="Proteomes" id="UP000279331"/>
    </source>
</evidence>
<evidence type="ECO:0000313" key="2">
    <source>
        <dbReference type="EMBL" id="VAZ81422.1"/>
    </source>
</evidence>
<organism evidence="2 5">
    <name type="scientific">Mycobacterium persicum</name>
    <dbReference type="NCBI Taxonomy" id="1487726"/>
    <lineage>
        <taxon>Bacteria</taxon>
        <taxon>Bacillati</taxon>
        <taxon>Actinomycetota</taxon>
        <taxon>Actinomycetes</taxon>
        <taxon>Mycobacteriales</taxon>
        <taxon>Mycobacteriaceae</taxon>
        <taxon>Mycobacterium</taxon>
    </lineage>
</organism>
<evidence type="ECO:0000313" key="3">
    <source>
        <dbReference type="EMBL" id="VAZ86785.1"/>
    </source>
</evidence>
<accession>A0AB38ULM2</accession>
<feature type="region of interest" description="Disordered" evidence="1">
    <location>
        <begin position="1"/>
        <end position="61"/>
    </location>
</feature>